<proteinExistence type="predicted"/>
<reference evidence="2 3" key="1">
    <citation type="journal article" date="2017" name="Gigascience">
        <title>Draft genome of the honey bee ectoparasitic mite, Tropilaelaps mercedesae, is shaped by the parasitic life history.</title>
        <authorList>
            <person name="Dong X."/>
            <person name="Armstrong S.D."/>
            <person name="Xia D."/>
            <person name="Makepeace B.L."/>
            <person name="Darby A.C."/>
            <person name="Kadowaki T."/>
        </authorList>
    </citation>
    <scope>NUCLEOTIDE SEQUENCE [LARGE SCALE GENOMIC DNA]</scope>
    <source>
        <strain evidence="2">Wuxi-XJTLU</strain>
    </source>
</reference>
<dbReference type="EMBL" id="MNPL01005703">
    <property type="protein sequence ID" value="OQR75843.1"/>
    <property type="molecule type" value="Genomic_DNA"/>
</dbReference>
<protein>
    <submittedName>
        <fullName evidence="2">Uncharacterized protein</fullName>
    </submittedName>
</protein>
<gene>
    <name evidence="2" type="ORF">BIW11_08160</name>
</gene>
<feature type="transmembrane region" description="Helical" evidence="1">
    <location>
        <begin position="47"/>
        <end position="68"/>
    </location>
</feature>
<keyword evidence="1" id="KW-0472">Membrane</keyword>
<accession>A0A1V9XQY8</accession>
<keyword evidence="1" id="KW-1133">Transmembrane helix</keyword>
<dbReference type="InParanoid" id="A0A1V9XQY8"/>
<keyword evidence="1" id="KW-0812">Transmembrane</keyword>
<name>A0A1V9XQY8_9ACAR</name>
<dbReference type="AlphaFoldDB" id="A0A1V9XQY8"/>
<dbReference type="OrthoDB" id="10415488at2759"/>
<organism evidence="2 3">
    <name type="scientific">Tropilaelaps mercedesae</name>
    <dbReference type="NCBI Taxonomy" id="418985"/>
    <lineage>
        <taxon>Eukaryota</taxon>
        <taxon>Metazoa</taxon>
        <taxon>Ecdysozoa</taxon>
        <taxon>Arthropoda</taxon>
        <taxon>Chelicerata</taxon>
        <taxon>Arachnida</taxon>
        <taxon>Acari</taxon>
        <taxon>Parasitiformes</taxon>
        <taxon>Mesostigmata</taxon>
        <taxon>Gamasina</taxon>
        <taxon>Dermanyssoidea</taxon>
        <taxon>Laelapidae</taxon>
        <taxon>Tropilaelaps</taxon>
    </lineage>
</organism>
<comment type="caution">
    <text evidence="2">The sequence shown here is derived from an EMBL/GenBank/DDBJ whole genome shotgun (WGS) entry which is preliminary data.</text>
</comment>
<keyword evidence="3" id="KW-1185">Reference proteome</keyword>
<dbReference type="Proteomes" id="UP000192247">
    <property type="component" value="Unassembled WGS sequence"/>
</dbReference>
<evidence type="ECO:0000313" key="2">
    <source>
        <dbReference type="EMBL" id="OQR75843.1"/>
    </source>
</evidence>
<evidence type="ECO:0000313" key="3">
    <source>
        <dbReference type="Proteomes" id="UP000192247"/>
    </source>
</evidence>
<sequence>MPQPQRQIPLEASLPSALPLSQPHLLDPTLQRTIELQQASLRSAHALGFWIVGVILLAISVSTGLLVCRSPRGTGRRFTGQATTRRINWTNASRHSDLPLCSSVTGTCLTEHDRCAGCRHIQDIKQLSATVTPQRSQSLSTISYEVDDAPPPYTSLEDLRTPVEARNPVLHTVIQMQTPPPSAIFCPHQFHHVHC</sequence>
<evidence type="ECO:0000256" key="1">
    <source>
        <dbReference type="SAM" id="Phobius"/>
    </source>
</evidence>